<feature type="domain" description="Gingipain propeptide" evidence="4">
    <location>
        <begin position="35"/>
        <end position="217"/>
    </location>
</feature>
<dbReference type="InterPro" id="IPR008964">
    <property type="entry name" value="Invasin/intimin_cell_adhesion"/>
</dbReference>
<feature type="chain" id="PRO_5006646472" description="Gingipain domain-containing protein" evidence="2">
    <location>
        <begin position="25"/>
        <end position="865"/>
    </location>
</feature>
<dbReference type="InterPro" id="IPR038490">
    <property type="entry name" value="Gingipain_propep_sf"/>
</dbReference>
<evidence type="ECO:0000259" key="4">
    <source>
        <dbReference type="Pfam" id="PF08126"/>
    </source>
</evidence>
<feature type="non-terminal residue" evidence="5">
    <location>
        <position position="865"/>
    </location>
</feature>
<dbReference type="Gene3D" id="3.40.50.10390">
    <property type="entry name" value="Gingipain r, domain 1"/>
    <property type="match status" value="1"/>
</dbReference>
<sequence>MLSKTINKIRFLAVAFLTCTLLSATWVPFEQGAVEGAPQTELLSADAFSVHIRVQVTGTSLEEIDTKDMINTPNESYVRFTLLDGYHTGEIGEPQLPTIKQTIGVPFGASINVEVVRSEYRDISLQTLGIEKKIMPALASVLKIAGERPIFVINEKTYSKDAFHPETITNVVSDDVMRGHRLAVIEVLPMQYHPVAQVVRCYTNIEIRVSFIGGDMTRTRDMVKTNYSQLFEDFIRHRVLNYSFYETVTRDVVPLPVHYLIITHNNFQNEVNNLAYWLKKKGFKVKVANQDSISSWTTTGIDDYIEAQTPQPTYLLLVGDVNGGYMPAPIGSASYHVTDLYYAETDGSGYLPDIFYGRLSVETASDITTIVNKILKYEKAELPTPSTWFKKDAFLAGNDNWQITEGTHNYCTSNFMDPNGYTTYKLYEQTYGATTADVFSNVNEGRILTTMSGHGSNDGWYDGPPFQVTHVNQLTNGDYLTIATGHCCDANNFGWANMCGGESWIRKENGGAVAYYGACPSTYWDEDDWLQREWYEAIYEDSIYEHARFTLDGMYDGIELSGSGSKQYYYEGYHVLGDPSLDLWTEVPINMVVVHDGVVVPGSADYTVTVTDGGTPLENALVCLWIPNQATEMHFSEYTDVSGSATITIAPTTPGDTMYVTVTKHNFIPYQGHAIVIAPSGPYITAGSYTTDDGNNGQPNPGETIDFGVWAKNIGVTTAYSVYGLLSESDPYVTLGIDSSWYGNIVPDDSAFSTPYYTFTIADSCPNGHNINFTADFCDNNDSVWTSNIGIMVYAPVLVHQECALVGGNGNGLLEPGETLDLLITLENQGSATAADVAASIATVDAYLTILTDTSSYGDIPADSA</sequence>
<dbReference type="InterPro" id="IPR029030">
    <property type="entry name" value="Caspase-like_dom_sf"/>
</dbReference>
<dbReference type="GO" id="GO:0006508">
    <property type="term" value="P:proteolysis"/>
    <property type="evidence" value="ECO:0007669"/>
    <property type="project" value="InterPro"/>
</dbReference>
<gene>
    <name evidence="5" type="ORF">AMJ83_02985</name>
</gene>
<feature type="signal peptide" evidence="2">
    <location>
        <begin position="1"/>
        <end position="24"/>
    </location>
</feature>
<evidence type="ECO:0000259" key="3">
    <source>
        <dbReference type="Pfam" id="PF01364"/>
    </source>
</evidence>
<organism evidence="5 6">
    <name type="scientific">candidate division WOR_3 bacterium SM23_42</name>
    <dbReference type="NCBI Taxonomy" id="1703779"/>
    <lineage>
        <taxon>Bacteria</taxon>
        <taxon>Bacteria division WOR-3</taxon>
    </lineage>
</organism>
<dbReference type="EMBL" id="LJUJ01000004">
    <property type="protein sequence ID" value="KPK64210.1"/>
    <property type="molecule type" value="Genomic_DNA"/>
</dbReference>
<evidence type="ECO:0000256" key="2">
    <source>
        <dbReference type="SAM" id="SignalP"/>
    </source>
</evidence>
<evidence type="ECO:0000256" key="1">
    <source>
        <dbReference type="ARBA" id="ARBA00022729"/>
    </source>
</evidence>
<accession>A0A0S8FVV9</accession>
<reference evidence="5 6" key="1">
    <citation type="journal article" date="2015" name="Microbiome">
        <title>Genomic resolution of linkages in carbon, nitrogen, and sulfur cycling among widespread estuary sediment bacteria.</title>
        <authorList>
            <person name="Baker B.J."/>
            <person name="Lazar C.S."/>
            <person name="Teske A.P."/>
            <person name="Dick G.J."/>
        </authorList>
    </citation>
    <scope>NUCLEOTIDE SEQUENCE [LARGE SCALE GENOMIC DNA]</scope>
    <source>
        <strain evidence="5">SM23_42</strain>
    </source>
</reference>
<proteinExistence type="predicted"/>
<dbReference type="InterPro" id="IPR012600">
    <property type="entry name" value="Propeptide_C25"/>
</dbReference>
<evidence type="ECO:0008006" key="7">
    <source>
        <dbReference type="Google" id="ProtNLM"/>
    </source>
</evidence>
<feature type="domain" description="Gingipain" evidence="3">
    <location>
        <begin position="259"/>
        <end position="583"/>
    </location>
</feature>
<dbReference type="AlphaFoldDB" id="A0A0S8FVV9"/>
<dbReference type="Gene3D" id="2.60.40.10">
    <property type="entry name" value="Immunoglobulins"/>
    <property type="match status" value="1"/>
</dbReference>
<dbReference type="GO" id="GO:0004197">
    <property type="term" value="F:cysteine-type endopeptidase activity"/>
    <property type="evidence" value="ECO:0007669"/>
    <property type="project" value="InterPro"/>
</dbReference>
<dbReference type="Gene3D" id="2.60.40.3800">
    <property type="match status" value="1"/>
</dbReference>
<evidence type="ECO:0000313" key="6">
    <source>
        <dbReference type="Proteomes" id="UP000051373"/>
    </source>
</evidence>
<keyword evidence="1 2" id="KW-0732">Signal</keyword>
<dbReference type="Pfam" id="PF01364">
    <property type="entry name" value="Peptidase_C25"/>
    <property type="match status" value="1"/>
</dbReference>
<dbReference type="Pfam" id="PF08126">
    <property type="entry name" value="Propeptide_C25"/>
    <property type="match status" value="1"/>
</dbReference>
<dbReference type="SUPFAM" id="SSF52129">
    <property type="entry name" value="Caspase-like"/>
    <property type="match status" value="1"/>
</dbReference>
<dbReference type="STRING" id="1703779.AMJ83_02985"/>
<dbReference type="InterPro" id="IPR029031">
    <property type="entry name" value="Gingipain_N_sf"/>
</dbReference>
<comment type="caution">
    <text evidence="5">The sequence shown here is derived from an EMBL/GenBank/DDBJ whole genome shotgun (WGS) entry which is preliminary data.</text>
</comment>
<dbReference type="InterPro" id="IPR013783">
    <property type="entry name" value="Ig-like_fold"/>
</dbReference>
<name>A0A0S8FVV9_UNCW3</name>
<dbReference type="SUPFAM" id="SSF49373">
    <property type="entry name" value="Invasin/intimin cell-adhesion fragments"/>
    <property type="match status" value="1"/>
</dbReference>
<protein>
    <recommendedName>
        <fullName evidence="7">Gingipain domain-containing protein</fullName>
    </recommendedName>
</protein>
<dbReference type="InterPro" id="IPR001769">
    <property type="entry name" value="Gingipain"/>
</dbReference>
<dbReference type="Gene3D" id="3.40.50.1460">
    <property type="match status" value="1"/>
</dbReference>
<dbReference type="Proteomes" id="UP000051373">
    <property type="component" value="Unassembled WGS sequence"/>
</dbReference>
<evidence type="ECO:0000313" key="5">
    <source>
        <dbReference type="EMBL" id="KPK64210.1"/>
    </source>
</evidence>